<dbReference type="EMBL" id="JARQWQ010000263">
    <property type="protein sequence ID" value="KAK2546831.1"/>
    <property type="molecule type" value="Genomic_DNA"/>
</dbReference>
<gene>
    <name evidence="2" type="ORF">P5673_033441</name>
</gene>
<dbReference type="AlphaFoldDB" id="A0AAD9PQ61"/>
<feature type="domain" description="Integrase core" evidence="1">
    <location>
        <begin position="42"/>
        <end position="219"/>
    </location>
</feature>
<protein>
    <recommendedName>
        <fullName evidence="1">Integrase core domain-containing protein</fullName>
    </recommendedName>
</protein>
<sequence length="300" mass="35090">MKVKYPMYSWSLRTLSRRLHHFGITYTDYSVDIEEGSDSTMSLDGHDKLCGFQNSMFPLCIYGAQDTFSSRIQFLRIWTSNSNPRIIGRFYFDYLLERRVLPDRIRVDRGTETGLMATIHSYLRAQCGDVDDGSECVFYGPSTENKIERWWKELLERMERFFKIQLSTLVEDGDYDASDDNDRKMLAYAYIPEIQKELDMFLVSVWNAHRICKQKEKEPPVGVPEHIYTCPERHGGENCGFAVTEEQLREVAELTNILDGTDDFLPEDFRQECQRHLSNTEDIEPDQAPNAFLYLKSRFS</sequence>
<feature type="non-terminal residue" evidence="2">
    <location>
        <position position="1"/>
    </location>
</feature>
<accession>A0AAD9PQ61</accession>
<name>A0AAD9PQ61_ACRCE</name>
<organism evidence="2 3">
    <name type="scientific">Acropora cervicornis</name>
    <name type="common">Staghorn coral</name>
    <dbReference type="NCBI Taxonomy" id="6130"/>
    <lineage>
        <taxon>Eukaryota</taxon>
        <taxon>Metazoa</taxon>
        <taxon>Cnidaria</taxon>
        <taxon>Anthozoa</taxon>
        <taxon>Hexacorallia</taxon>
        <taxon>Scleractinia</taxon>
        <taxon>Astrocoeniina</taxon>
        <taxon>Acroporidae</taxon>
        <taxon>Acropora</taxon>
    </lineage>
</organism>
<reference evidence="2" key="2">
    <citation type="journal article" date="2023" name="Science">
        <title>Genomic signatures of disease resistance in endangered staghorn corals.</title>
        <authorList>
            <person name="Vollmer S.V."/>
            <person name="Selwyn J.D."/>
            <person name="Despard B.A."/>
            <person name="Roesel C.L."/>
        </authorList>
    </citation>
    <scope>NUCLEOTIDE SEQUENCE</scope>
    <source>
        <strain evidence="2">K2</strain>
    </source>
</reference>
<dbReference type="PANTHER" id="PTHR46177">
    <property type="entry name" value="INTEGRASE CATALYTIC DOMAIN-CONTAINING PROTEIN"/>
    <property type="match status" value="1"/>
</dbReference>
<keyword evidence="3" id="KW-1185">Reference proteome</keyword>
<evidence type="ECO:0000313" key="2">
    <source>
        <dbReference type="EMBL" id="KAK2546831.1"/>
    </source>
</evidence>
<evidence type="ECO:0000259" key="1">
    <source>
        <dbReference type="Pfam" id="PF24764"/>
    </source>
</evidence>
<reference evidence="2" key="1">
    <citation type="journal article" date="2023" name="G3 (Bethesda)">
        <title>Whole genome assembly and annotation of the endangered Caribbean coral Acropora cervicornis.</title>
        <authorList>
            <person name="Selwyn J.D."/>
            <person name="Vollmer S.V."/>
        </authorList>
    </citation>
    <scope>NUCLEOTIDE SEQUENCE</scope>
    <source>
        <strain evidence="2">K2</strain>
    </source>
</reference>
<dbReference type="PANTHER" id="PTHR46177:SF1">
    <property type="entry name" value="INTEGRASE CATALYTIC DOMAIN-CONTAINING PROTEIN"/>
    <property type="match status" value="1"/>
</dbReference>
<comment type="caution">
    <text evidence="2">The sequence shown here is derived from an EMBL/GenBank/DDBJ whole genome shotgun (WGS) entry which is preliminary data.</text>
</comment>
<proteinExistence type="predicted"/>
<dbReference type="Pfam" id="PF24764">
    <property type="entry name" value="rva_4"/>
    <property type="match status" value="1"/>
</dbReference>
<evidence type="ECO:0000313" key="3">
    <source>
        <dbReference type="Proteomes" id="UP001249851"/>
    </source>
</evidence>
<dbReference type="InterPro" id="IPR058913">
    <property type="entry name" value="Integrase_dom_put"/>
</dbReference>
<dbReference type="Proteomes" id="UP001249851">
    <property type="component" value="Unassembled WGS sequence"/>
</dbReference>